<feature type="binding site" evidence="9">
    <location>
        <position position="468"/>
    </location>
    <ligand>
        <name>Ca(2+)</name>
        <dbReference type="ChEBI" id="CHEBI:29108"/>
    </ligand>
</feature>
<dbReference type="Pfam" id="PF01841">
    <property type="entry name" value="Transglut_core"/>
    <property type="match status" value="1"/>
</dbReference>
<accession>A0ABD0Y9P3</accession>
<evidence type="ECO:0000256" key="2">
    <source>
        <dbReference type="ARBA" id="ARBA00022679"/>
    </source>
</evidence>
<feature type="binding site" evidence="9">
    <location>
        <position position="463"/>
    </location>
    <ligand>
        <name>Ca(2+)</name>
        <dbReference type="ChEBI" id="CHEBI:29108"/>
    </ligand>
</feature>
<dbReference type="InterPro" id="IPR002931">
    <property type="entry name" value="Transglutaminase-like"/>
</dbReference>
<dbReference type="PROSITE" id="PS00547">
    <property type="entry name" value="TRANSGLUTAMINASES"/>
    <property type="match status" value="1"/>
</dbReference>
<evidence type="ECO:0000256" key="9">
    <source>
        <dbReference type="PIRSR" id="PIRSR000459-2"/>
    </source>
</evidence>
<feature type="active site" evidence="8">
    <location>
        <position position="280"/>
    </location>
</feature>
<dbReference type="InterPro" id="IPR036985">
    <property type="entry name" value="Transglutaminase-like_sf"/>
</dbReference>
<comment type="catalytic activity">
    <reaction evidence="7">
        <text>L-glutaminyl-[protein] + L-lysyl-[protein] = [protein]-L-lysyl-N(6)-5-L-glutamyl-[protein] + NH4(+)</text>
        <dbReference type="Rhea" id="RHEA:54816"/>
        <dbReference type="Rhea" id="RHEA-COMP:9752"/>
        <dbReference type="Rhea" id="RHEA-COMP:10207"/>
        <dbReference type="Rhea" id="RHEA-COMP:14005"/>
        <dbReference type="ChEBI" id="CHEBI:28938"/>
        <dbReference type="ChEBI" id="CHEBI:29969"/>
        <dbReference type="ChEBI" id="CHEBI:30011"/>
        <dbReference type="ChEBI" id="CHEBI:138370"/>
        <dbReference type="EC" id="2.3.2.13"/>
    </reaction>
</comment>
<dbReference type="InterPro" id="IPR013808">
    <property type="entry name" value="Transglutaminase_AS"/>
</dbReference>
<dbReference type="InterPro" id="IPR036238">
    <property type="entry name" value="Transglutaminase_C_sf"/>
</dbReference>
<keyword evidence="4 9" id="KW-0106">Calcium</keyword>
<dbReference type="SUPFAM" id="SSF81296">
    <property type="entry name" value="E set domains"/>
    <property type="match status" value="1"/>
</dbReference>
<dbReference type="EMBL" id="JBFDAA010000011">
    <property type="protein sequence ID" value="KAL1124055.1"/>
    <property type="molecule type" value="Genomic_DNA"/>
</dbReference>
<dbReference type="Pfam" id="PF00927">
    <property type="entry name" value="Transglut_C"/>
    <property type="match status" value="2"/>
</dbReference>
<dbReference type="SUPFAM" id="SSF49309">
    <property type="entry name" value="Transglutaminase, two C-terminal domains"/>
    <property type="match status" value="2"/>
</dbReference>
<dbReference type="GO" id="GO:0003810">
    <property type="term" value="F:protein-glutamine gamma-glutamyltransferase activity"/>
    <property type="evidence" value="ECO:0007669"/>
    <property type="project" value="UniProtKB-EC"/>
</dbReference>
<dbReference type="Pfam" id="PF00868">
    <property type="entry name" value="Transglut_N"/>
    <property type="match status" value="1"/>
</dbReference>
<comment type="caution">
    <text evidence="11">The sequence shown here is derived from an EMBL/GenBank/DDBJ whole genome shotgun (WGS) entry which is preliminary data.</text>
</comment>
<keyword evidence="5" id="KW-0012">Acyltransferase</keyword>
<dbReference type="PANTHER" id="PTHR11590:SF52">
    <property type="entry name" value="HEMOCYTE PROTEIN-GLUTAMINE GAMMA-GLUTAMYLTRANSFERASE-LIKE PROTEIN"/>
    <property type="match status" value="1"/>
</dbReference>
<dbReference type="GO" id="GO:0046872">
    <property type="term" value="F:metal ion binding"/>
    <property type="evidence" value="ECO:0007669"/>
    <property type="project" value="UniProtKB-KW"/>
</dbReference>
<dbReference type="InterPro" id="IPR001102">
    <property type="entry name" value="Transglutaminase_N"/>
</dbReference>
<evidence type="ECO:0000256" key="8">
    <source>
        <dbReference type="PIRSR" id="PIRSR000459-1"/>
    </source>
</evidence>
<comment type="similarity">
    <text evidence="1">Belongs to the transglutaminase superfamily. Transglutaminase family.</text>
</comment>
<reference evidence="11 12" key="1">
    <citation type="submission" date="2024-07" db="EMBL/GenBank/DDBJ databases">
        <title>Chromosome-level genome assembly of the water stick insect Ranatra chinensis (Heteroptera: Nepidae).</title>
        <authorList>
            <person name="Liu X."/>
        </authorList>
    </citation>
    <scope>NUCLEOTIDE SEQUENCE [LARGE SCALE GENOMIC DNA]</scope>
    <source>
        <strain evidence="11">Cailab_2021Rc</strain>
        <tissue evidence="11">Muscle</tissue>
    </source>
</reference>
<dbReference type="AlphaFoldDB" id="A0ABD0Y9P3"/>
<keyword evidence="3 9" id="KW-0479">Metal-binding</keyword>
<comment type="cofactor">
    <cofactor evidence="9">
        <name>Ca(2+)</name>
        <dbReference type="ChEBI" id="CHEBI:29108"/>
    </cofactor>
    <text evidence="9">Binds 1 Ca(2+) ion per subunit.</text>
</comment>
<keyword evidence="2" id="KW-0808">Transferase</keyword>
<feature type="active site" evidence="8">
    <location>
        <position position="366"/>
    </location>
</feature>
<protein>
    <recommendedName>
        <fullName evidence="6">protein-glutamine gamma-glutamyltransferase</fullName>
        <ecNumber evidence="6">2.3.2.13</ecNumber>
    </recommendedName>
</protein>
<dbReference type="InterPro" id="IPR050779">
    <property type="entry name" value="Transglutaminase"/>
</dbReference>
<dbReference type="SMART" id="SM00460">
    <property type="entry name" value="TGc"/>
    <property type="match status" value="1"/>
</dbReference>
<evidence type="ECO:0000256" key="4">
    <source>
        <dbReference type="ARBA" id="ARBA00022837"/>
    </source>
</evidence>
<dbReference type="InterPro" id="IPR038765">
    <property type="entry name" value="Papain-like_cys_pep_sf"/>
</dbReference>
<evidence type="ECO:0000313" key="11">
    <source>
        <dbReference type="EMBL" id="KAL1124055.1"/>
    </source>
</evidence>
<dbReference type="InterPro" id="IPR014756">
    <property type="entry name" value="Ig_E-set"/>
</dbReference>
<evidence type="ECO:0000259" key="10">
    <source>
        <dbReference type="SMART" id="SM00460"/>
    </source>
</evidence>
<dbReference type="FunFam" id="2.60.40.10:FF:000171">
    <property type="entry name" value="protein-glutamine gamma-glutamyltransferase 6"/>
    <property type="match status" value="1"/>
</dbReference>
<feature type="binding site" evidence="9">
    <location>
        <position position="408"/>
    </location>
    <ligand>
        <name>Ca(2+)</name>
        <dbReference type="ChEBI" id="CHEBI:29108"/>
    </ligand>
</feature>
<dbReference type="EC" id="2.3.2.13" evidence="6"/>
<evidence type="ECO:0000256" key="3">
    <source>
        <dbReference type="ARBA" id="ARBA00022723"/>
    </source>
</evidence>
<dbReference type="InterPro" id="IPR013783">
    <property type="entry name" value="Ig-like_fold"/>
</dbReference>
<evidence type="ECO:0000256" key="1">
    <source>
        <dbReference type="ARBA" id="ARBA00005968"/>
    </source>
</evidence>
<feature type="non-terminal residue" evidence="11">
    <location>
        <position position="1"/>
    </location>
</feature>
<name>A0ABD0Y9P3_9HEMI</name>
<feature type="binding site" evidence="9">
    <location>
        <position position="406"/>
    </location>
    <ligand>
        <name>Ca(2+)</name>
        <dbReference type="ChEBI" id="CHEBI:29108"/>
    </ligand>
</feature>
<dbReference type="SUPFAM" id="SSF54001">
    <property type="entry name" value="Cysteine proteinases"/>
    <property type="match status" value="1"/>
</dbReference>
<dbReference type="PANTHER" id="PTHR11590">
    <property type="entry name" value="PROTEIN-GLUTAMINE GAMMA-GLUTAMYLTRANSFERASE"/>
    <property type="match status" value="1"/>
</dbReference>
<evidence type="ECO:0000313" key="12">
    <source>
        <dbReference type="Proteomes" id="UP001558652"/>
    </source>
</evidence>
<organism evidence="11 12">
    <name type="scientific">Ranatra chinensis</name>
    <dbReference type="NCBI Taxonomy" id="642074"/>
    <lineage>
        <taxon>Eukaryota</taxon>
        <taxon>Metazoa</taxon>
        <taxon>Ecdysozoa</taxon>
        <taxon>Arthropoda</taxon>
        <taxon>Hexapoda</taxon>
        <taxon>Insecta</taxon>
        <taxon>Pterygota</taxon>
        <taxon>Neoptera</taxon>
        <taxon>Paraneoptera</taxon>
        <taxon>Hemiptera</taxon>
        <taxon>Heteroptera</taxon>
        <taxon>Panheteroptera</taxon>
        <taxon>Nepomorpha</taxon>
        <taxon>Nepidae</taxon>
        <taxon>Ranatrinae</taxon>
        <taxon>Ranatra</taxon>
    </lineage>
</organism>
<dbReference type="FunFam" id="3.90.260.10:FF:000001">
    <property type="entry name" value="Protein-glutamine gamma-glutamyltransferase 2"/>
    <property type="match status" value="1"/>
</dbReference>
<proteinExistence type="inferred from homology"/>
<feature type="domain" description="Transglutaminase-like" evidence="10">
    <location>
        <begin position="272"/>
        <end position="369"/>
    </location>
</feature>
<evidence type="ECO:0000256" key="7">
    <source>
        <dbReference type="ARBA" id="ARBA00051843"/>
    </source>
</evidence>
<gene>
    <name evidence="11" type="ORF">AAG570_001825</name>
</gene>
<feature type="active site" evidence="8">
    <location>
        <position position="343"/>
    </location>
</feature>
<dbReference type="FunFam" id="2.60.40.10:FF:000090">
    <property type="entry name" value="Protein-glutamine gamma-glutamyltransferase 2"/>
    <property type="match status" value="1"/>
</dbReference>
<evidence type="ECO:0000256" key="6">
    <source>
        <dbReference type="ARBA" id="ARBA00024222"/>
    </source>
</evidence>
<dbReference type="Gene3D" id="3.90.260.10">
    <property type="entry name" value="Transglutaminase-like"/>
    <property type="match status" value="1"/>
</dbReference>
<dbReference type="Gene3D" id="2.60.40.10">
    <property type="entry name" value="Immunoglobulins"/>
    <property type="match status" value="3"/>
</dbReference>
<evidence type="ECO:0000256" key="5">
    <source>
        <dbReference type="ARBA" id="ARBA00023315"/>
    </source>
</evidence>
<dbReference type="PIRSF" id="PIRSF000459">
    <property type="entry name" value="TGM_EBP42"/>
    <property type="match status" value="1"/>
</dbReference>
<dbReference type="InterPro" id="IPR023608">
    <property type="entry name" value="Transglutaminase_animal"/>
</dbReference>
<dbReference type="Proteomes" id="UP001558652">
    <property type="component" value="Unassembled WGS sequence"/>
</dbReference>
<sequence length="706" mass="80142">KPLKVIGVDFHAVQNSKHHHTDKYEIVNDTPPTPVLRRGETFLMVINFDHPFHMINDVLKLEFNFGPVPSITKGTKNILSVDTEKHFSGHFTKWNARVHQIVDDSVTLEVLIPATCQVGLWHCKVFTALKMSPKTLVEHNVDDDIFILFNPWCKVDTVYMKNDKERQEYVLNESGKVWMGSYRQPKGRRWIFGQFDDAVLPTIMYLLELSDLPHSERGNPVLMSRAISAVVNSSDEDGLVVGRWDGDYRDGTSPHAWTGSVAIMEQYLMEGGTPVQYGQCWVFSAVTVTVCRALGIPCRSVTNYVSAHDTNCSLTIDKFFDNGGNEIPGGPDGECHDSCWNFHVWNDVWMSRPDLPQGYGGWQIIDATPQEESDSMYRCGPASVEAVKHGKVGFLYDTPFVFAEVNADVCHFQEDEKSDWGFSRLKINQYHVGRKVVTKHFEKDDDVGDSDMWDVTSLYKNPEGSHDERLSVFNAVRGIDAAQKLYEIPEAHEEDVWFDLIEIDQIKFGEPFSIVVNIENKSNEERNIYAVLSASSVYYTGVTMHKLKRQNGKFKMGPKSRETLRIKVKPEEYTDKLADHSLVKIYAIANVTETKQTWSEEDDFPLIKPDLDIKISGDLFIGSKCQAMFTFKNPLSRKLTNCSFSVEGPGLQRPKAVPFRDIEPNEVVTYCENFYPKRVGETKIMATFTSNLLTEVSGSTSVEIKE</sequence>
<keyword evidence="12" id="KW-1185">Reference proteome</keyword>
<dbReference type="InterPro" id="IPR008958">
    <property type="entry name" value="Transglutaminase_C"/>
</dbReference>